<dbReference type="AlphaFoldDB" id="A0A6C0LKJ1"/>
<reference evidence="1" key="1">
    <citation type="journal article" date="2020" name="Nature">
        <title>Giant virus diversity and host interactions through global metagenomics.</title>
        <authorList>
            <person name="Schulz F."/>
            <person name="Roux S."/>
            <person name="Paez-Espino D."/>
            <person name="Jungbluth S."/>
            <person name="Walsh D.A."/>
            <person name="Denef V.J."/>
            <person name="McMahon K.D."/>
            <person name="Konstantinidis K.T."/>
            <person name="Eloe-Fadrosh E.A."/>
            <person name="Kyrpides N.C."/>
            <person name="Woyke T."/>
        </authorList>
    </citation>
    <scope>NUCLEOTIDE SEQUENCE</scope>
    <source>
        <strain evidence="1">GVMAG-M-3300027892-73</strain>
    </source>
</reference>
<organism evidence="1">
    <name type="scientific">viral metagenome</name>
    <dbReference type="NCBI Taxonomy" id="1070528"/>
    <lineage>
        <taxon>unclassified sequences</taxon>
        <taxon>metagenomes</taxon>
        <taxon>organismal metagenomes</taxon>
    </lineage>
</organism>
<dbReference type="EMBL" id="MN740523">
    <property type="protein sequence ID" value="QHU31073.1"/>
    <property type="molecule type" value="Genomic_DNA"/>
</dbReference>
<protein>
    <submittedName>
        <fullName evidence="1">Uncharacterized protein</fullName>
    </submittedName>
</protein>
<sequence length="151" mass="18166">MTELIRKLPFDVAYHEVLNDRFANIQFKVLYTENDSDRYFTHNYSKRYETIVDSLGDYIRKSIVEDGCKYNVMLSRIAKKNNKHRYYLTFELVFKDYVSCGCRNRDCRDRMCGQMEEQLVYSSRFIGKDLVQAIMIWYSISDTTKKSEFFK</sequence>
<proteinExistence type="predicted"/>
<evidence type="ECO:0000313" key="1">
    <source>
        <dbReference type="EMBL" id="QHU31073.1"/>
    </source>
</evidence>
<accession>A0A6C0LKJ1</accession>
<name>A0A6C0LKJ1_9ZZZZ</name>